<protein>
    <submittedName>
        <fullName evidence="1">Uncharacterized protein</fullName>
    </submittedName>
</protein>
<dbReference type="PANTHER" id="PTHR13903:SF8">
    <property type="entry name" value="PIRIN"/>
    <property type="match status" value="1"/>
</dbReference>
<proteinExistence type="predicted"/>
<gene>
    <name evidence="1" type="ORF">KC19_1G137100</name>
</gene>
<dbReference type="Proteomes" id="UP000822688">
    <property type="component" value="Chromosome 1"/>
</dbReference>
<evidence type="ECO:0000313" key="1">
    <source>
        <dbReference type="EMBL" id="KAG0590934.1"/>
    </source>
</evidence>
<evidence type="ECO:0000313" key="2">
    <source>
        <dbReference type="Proteomes" id="UP000822688"/>
    </source>
</evidence>
<reference evidence="1" key="1">
    <citation type="submission" date="2020-06" db="EMBL/GenBank/DDBJ databases">
        <title>WGS assembly of Ceratodon purpureus strain R40.</title>
        <authorList>
            <person name="Carey S.B."/>
            <person name="Jenkins J."/>
            <person name="Shu S."/>
            <person name="Lovell J.T."/>
            <person name="Sreedasyam A."/>
            <person name="Maumus F."/>
            <person name="Tiley G.P."/>
            <person name="Fernandez-Pozo N."/>
            <person name="Barry K."/>
            <person name="Chen C."/>
            <person name="Wang M."/>
            <person name="Lipzen A."/>
            <person name="Daum C."/>
            <person name="Saski C.A."/>
            <person name="Payton A.C."/>
            <person name="Mcbreen J.C."/>
            <person name="Conrad R.E."/>
            <person name="Kollar L.M."/>
            <person name="Olsson S."/>
            <person name="Huttunen S."/>
            <person name="Landis J.B."/>
            <person name="Wickett N.J."/>
            <person name="Johnson M.G."/>
            <person name="Rensing S.A."/>
            <person name="Grimwood J."/>
            <person name="Schmutz J."/>
            <person name="Mcdaniel S.F."/>
        </authorList>
    </citation>
    <scope>NUCLEOTIDE SEQUENCE</scope>
    <source>
        <strain evidence="1">R40</strain>
    </source>
</reference>
<sequence>MAMAALSLASAHSLCPRWSRDGATGRSWKVSASRMAIGAYNVETRCGVRCGGVGSQRRSSVGVVRAGTSVLTASRVEEGSAFVRVMGPGKGDVNGIGRLLVLDEFFEFPSLTGLRVRDPSVLLESVIYYCDESSSSLELGEYGEMEGFRPRHGVHLYLKSNMRSMKEEGVSSGGDGESCVVEAGGSVVLPIIDHVRDASAIAPTTVDDVAAVRVIAGSFGNVSAGPPLHDFVMLDVRMRPGSEMSLPLDSSFGVLIYILEGVGIFEPNRFEEDKAPFYQNEGHGLYIPPSQTQASTTIRTHEWSQLRFILVGAPTA</sequence>
<dbReference type="EMBL" id="CM026421">
    <property type="protein sequence ID" value="KAG0590934.1"/>
    <property type="molecule type" value="Genomic_DNA"/>
</dbReference>
<dbReference type="SUPFAM" id="SSF51182">
    <property type="entry name" value="RmlC-like cupins"/>
    <property type="match status" value="1"/>
</dbReference>
<dbReference type="InterPro" id="IPR012093">
    <property type="entry name" value="Pirin"/>
</dbReference>
<keyword evidence="2" id="KW-1185">Reference proteome</keyword>
<organism evidence="1 2">
    <name type="scientific">Ceratodon purpureus</name>
    <name type="common">Fire moss</name>
    <name type="synonym">Dicranum purpureum</name>
    <dbReference type="NCBI Taxonomy" id="3225"/>
    <lineage>
        <taxon>Eukaryota</taxon>
        <taxon>Viridiplantae</taxon>
        <taxon>Streptophyta</taxon>
        <taxon>Embryophyta</taxon>
        <taxon>Bryophyta</taxon>
        <taxon>Bryophytina</taxon>
        <taxon>Bryopsida</taxon>
        <taxon>Dicranidae</taxon>
        <taxon>Pseudoditrichales</taxon>
        <taxon>Ditrichaceae</taxon>
        <taxon>Ceratodon</taxon>
    </lineage>
</organism>
<dbReference type="AlphaFoldDB" id="A0A8T0J4U9"/>
<dbReference type="Gene3D" id="2.60.120.10">
    <property type="entry name" value="Jelly Rolls"/>
    <property type="match status" value="1"/>
</dbReference>
<dbReference type="InterPro" id="IPR011051">
    <property type="entry name" value="RmlC_Cupin_sf"/>
</dbReference>
<accession>A0A8T0J4U9</accession>
<name>A0A8T0J4U9_CERPU</name>
<dbReference type="InterPro" id="IPR014710">
    <property type="entry name" value="RmlC-like_jellyroll"/>
</dbReference>
<dbReference type="OrthoDB" id="1924417at2759"/>
<dbReference type="PANTHER" id="PTHR13903">
    <property type="entry name" value="PIRIN-RELATED"/>
    <property type="match status" value="1"/>
</dbReference>
<comment type="caution">
    <text evidence="1">The sequence shown here is derived from an EMBL/GenBank/DDBJ whole genome shotgun (WGS) entry which is preliminary data.</text>
</comment>